<dbReference type="PRINTS" id="PR01039">
    <property type="entry name" value="TRNASYNTHTRP"/>
</dbReference>
<keyword evidence="5 9" id="KW-0067">ATP-binding</keyword>
<proteinExistence type="inferred from homology"/>
<evidence type="ECO:0000256" key="5">
    <source>
        <dbReference type="ARBA" id="ARBA00022840"/>
    </source>
</evidence>
<sequence length="238" mass="27417">MNTVKSNKLSILPQWKNFEIDNNKCNMGGFTYPVLQSADILLHQADIVPTGEDQLMHIHFARDLAYTFNKKYGQTFKLPEAMILESPLARLKSLRNPSKKMSKSDMDQLSFIGLIDSDKEITKKIKKSVTDSIQNVYYSSDRPGLKNLLNILFFFKNHKNPHSSILKPEVEKFNFKNKVHLKNEITECLITELSPIRNKYFELLNDSAYLENVLQQGAIRAESQCVLFYNYIKSCVGL</sequence>
<dbReference type="Gene3D" id="3.40.50.620">
    <property type="entry name" value="HUPs"/>
    <property type="match status" value="1"/>
</dbReference>
<evidence type="ECO:0000313" key="11">
    <source>
        <dbReference type="Proteomes" id="UP000078046"/>
    </source>
</evidence>
<dbReference type="Proteomes" id="UP000078046">
    <property type="component" value="Unassembled WGS sequence"/>
</dbReference>
<dbReference type="GO" id="GO:0005524">
    <property type="term" value="F:ATP binding"/>
    <property type="evidence" value="ECO:0007669"/>
    <property type="project" value="UniProtKB-KW"/>
</dbReference>
<evidence type="ECO:0000256" key="2">
    <source>
        <dbReference type="ARBA" id="ARBA00013161"/>
    </source>
</evidence>
<dbReference type="Pfam" id="PF00579">
    <property type="entry name" value="tRNA-synt_1b"/>
    <property type="match status" value="1"/>
</dbReference>
<dbReference type="EMBL" id="LWCA01000558">
    <property type="protein sequence ID" value="OAF67862.1"/>
    <property type="molecule type" value="Genomic_DNA"/>
</dbReference>
<reference evidence="10 11" key="1">
    <citation type="submission" date="2016-04" db="EMBL/GenBank/DDBJ databases">
        <title>The genome of Intoshia linei affirms orthonectids as highly simplified spiralians.</title>
        <authorList>
            <person name="Mikhailov K.V."/>
            <person name="Slusarev G.S."/>
            <person name="Nikitin M.A."/>
            <person name="Logacheva M.D."/>
            <person name="Penin A."/>
            <person name="Aleoshin V."/>
            <person name="Panchin Y.V."/>
        </authorList>
    </citation>
    <scope>NUCLEOTIDE SEQUENCE [LARGE SCALE GENOMIC DNA]</scope>
    <source>
        <strain evidence="10">Intl2013</strain>
        <tissue evidence="10">Whole animal</tissue>
    </source>
</reference>
<dbReference type="EC" id="6.1.1.2" evidence="2"/>
<keyword evidence="4 9" id="KW-0547">Nucleotide-binding</keyword>
<dbReference type="InterPro" id="IPR002305">
    <property type="entry name" value="aa-tRNA-synth_Ic"/>
</dbReference>
<evidence type="ECO:0000256" key="3">
    <source>
        <dbReference type="ARBA" id="ARBA00022598"/>
    </source>
</evidence>
<dbReference type="PANTHER" id="PTHR43766">
    <property type="entry name" value="TRYPTOPHAN--TRNA LIGASE, MITOCHONDRIAL"/>
    <property type="match status" value="1"/>
</dbReference>
<evidence type="ECO:0000256" key="7">
    <source>
        <dbReference type="ARBA" id="ARBA00023146"/>
    </source>
</evidence>
<evidence type="ECO:0000256" key="8">
    <source>
        <dbReference type="ARBA" id="ARBA00030268"/>
    </source>
</evidence>
<comment type="similarity">
    <text evidence="1 9">Belongs to the class-I aminoacyl-tRNA synthetase family.</text>
</comment>
<dbReference type="GO" id="GO:0004830">
    <property type="term" value="F:tryptophan-tRNA ligase activity"/>
    <property type="evidence" value="ECO:0007669"/>
    <property type="project" value="UniProtKB-EC"/>
</dbReference>
<dbReference type="OrthoDB" id="15808at2759"/>
<evidence type="ECO:0000313" key="10">
    <source>
        <dbReference type="EMBL" id="OAF67862.1"/>
    </source>
</evidence>
<organism evidence="10 11">
    <name type="scientific">Intoshia linei</name>
    <dbReference type="NCBI Taxonomy" id="1819745"/>
    <lineage>
        <taxon>Eukaryota</taxon>
        <taxon>Metazoa</taxon>
        <taxon>Spiralia</taxon>
        <taxon>Lophotrochozoa</taxon>
        <taxon>Mesozoa</taxon>
        <taxon>Orthonectida</taxon>
        <taxon>Rhopaluridae</taxon>
        <taxon>Intoshia</taxon>
    </lineage>
</organism>
<dbReference type="InterPro" id="IPR002306">
    <property type="entry name" value="Trp-tRNA-ligase"/>
</dbReference>
<name>A0A177B2A7_9BILA</name>
<dbReference type="SUPFAM" id="SSF52374">
    <property type="entry name" value="Nucleotidylyl transferase"/>
    <property type="match status" value="1"/>
</dbReference>
<evidence type="ECO:0000256" key="9">
    <source>
        <dbReference type="RuleBase" id="RU363036"/>
    </source>
</evidence>
<keyword evidence="3 9" id="KW-0436">Ligase</keyword>
<keyword evidence="7 9" id="KW-0030">Aminoacyl-tRNA synthetase</keyword>
<dbReference type="InterPro" id="IPR050203">
    <property type="entry name" value="Trp-tRNA_synthetase"/>
</dbReference>
<keyword evidence="11" id="KW-1185">Reference proteome</keyword>
<comment type="caution">
    <text evidence="10">The sequence shown here is derived from an EMBL/GenBank/DDBJ whole genome shotgun (WGS) entry which is preliminary data.</text>
</comment>
<dbReference type="PANTHER" id="PTHR43766:SF1">
    <property type="entry name" value="TRYPTOPHAN--TRNA LIGASE, MITOCHONDRIAL"/>
    <property type="match status" value="1"/>
</dbReference>
<accession>A0A177B2A7</accession>
<evidence type="ECO:0000256" key="6">
    <source>
        <dbReference type="ARBA" id="ARBA00022917"/>
    </source>
</evidence>
<dbReference type="GO" id="GO:0070183">
    <property type="term" value="P:mitochondrial tryptophanyl-tRNA aminoacylation"/>
    <property type="evidence" value="ECO:0007669"/>
    <property type="project" value="TreeGrafter"/>
</dbReference>
<keyword evidence="6 9" id="KW-0648">Protein biosynthesis</keyword>
<evidence type="ECO:0000256" key="1">
    <source>
        <dbReference type="ARBA" id="ARBA00005594"/>
    </source>
</evidence>
<evidence type="ECO:0000256" key="4">
    <source>
        <dbReference type="ARBA" id="ARBA00022741"/>
    </source>
</evidence>
<dbReference type="InterPro" id="IPR014729">
    <property type="entry name" value="Rossmann-like_a/b/a_fold"/>
</dbReference>
<dbReference type="Gene3D" id="1.10.240.10">
    <property type="entry name" value="Tyrosyl-Transfer RNA Synthetase"/>
    <property type="match status" value="1"/>
</dbReference>
<dbReference type="AlphaFoldDB" id="A0A177B2A7"/>
<protein>
    <recommendedName>
        <fullName evidence="2">tryptophan--tRNA ligase</fullName>
        <ecNumber evidence="2">6.1.1.2</ecNumber>
    </recommendedName>
    <alternativeName>
        <fullName evidence="8">Tryptophanyl-tRNA synthetase</fullName>
    </alternativeName>
</protein>
<gene>
    <name evidence="10" type="ORF">A3Q56_04335</name>
</gene>
<dbReference type="GO" id="GO:0005759">
    <property type="term" value="C:mitochondrial matrix"/>
    <property type="evidence" value="ECO:0007669"/>
    <property type="project" value="TreeGrafter"/>
</dbReference>